<proteinExistence type="predicted"/>
<sequence length="73" mass="7887">MGPTCSSQMDKVKRIPPLSSIPFLPFLFKPTSFATCLPIVGSELASVASHVPHPPLFFFRALTPMVSTSPATR</sequence>
<dbReference type="Proteomes" id="UP001359559">
    <property type="component" value="Unassembled WGS sequence"/>
</dbReference>
<organism evidence="1 2">
    <name type="scientific">Clitoria ternatea</name>
    <name type="common">Butterfly pea</name>
    <dbReference type="NCBI Taxonomy" id="43366"/>
    <lineage>
        <taxon>Eukaryota</taxon>
        <taxon>Viridiplantae</taxon>
        <taxon>Streptophyta</taxon>
        <taxon>Embryophyta</taxon>
        <taxon>Tracheophyta</taxon>
        <taxon>Spermatophyta</taxon>
        <taxon>Magnoliopsida</taxon>
        <taxon>eudicotyledons</taxon>
        <taxon>Gunneridae</taxon>
        <taxon>Pentapetalae</taxon>
        <taxon>rosids</taxon>
        <taxon>fabids</taxon>
        <taxon>Fabales</taxon>
        <taxon>Fabaceae</taxon>
        <taxon>Papilionoideae</taxon>
        <taxon>50 kb inversion clade</taxon>
        <taxon>NPAAA clade</taxon>
        <taxon>indigoferoid/millettioid clade</taxon>
        <taxon>Phaseoleae</taxon>
        <taxon>Clitoria</taxon>
    </lineage>
</organism>
<evidence type="ECO:0000313" key="2">
    <source>
        <dbReference type="Proteomes" id="UP001359559"/>
    </source>
</evidence>
<evidence type="ECO:0000313" key="1">
    <source>
        <dbReference type="EMBL" id="KAK7294060.1"/>
    </source>
</evidence>
<gene>
    <name evidence="1" type="ORF">RJT34_16943</name>
</gene>
<name>A0AAN9J811_CLITE</name>
<protein>
    <submittedName>
        <fullName evidence="1">Uncharacterized protein</fullName>
    </submittedName>
</protein>
<comment type="caution">
    <text evidence="1">The sequence shown here is derived from an EMBL/GenBank/DDBJ whole genome shotgun (WGS) entry which is preliminary data.</text>
</comment>
<dbReference type="AlphaFoldDB" id="A0AAN9J811"/>
<accession>A0AAN9J811</accession>
<reference evidence="1 2" key="1">
    <citation type="submission" date="2024-01" db="EMBL/GenBank/DDBJ databases">
        <title>The genomes of 5 underutilized Papilionoideae crops provide insights into root nodulation and disease resistance.</title>
        <authorList>
            <person name="Yuan L."/>
        </authorList>
    </citation>
    <scope>NUCLEOTIDE SEQUENCE [LARGE SCALE GENOMIC DNA]</scope>
    <source>
        <strain evidence="1">LY-2023</strain>
        <tissue evidence="1">Leaf</tissue>
    </source>
</reference>
<keyword evidence="2" id="KW-1185">Reference proteome</keyword>
<dbReference type="EMBL" id="JAYKXN010000004">
    <property type="protein sequence ID" value="KAK7294060.1"/>
    <property type="molecule type" value="Genomic_DNA"/>
</dbReference>